<evidence type="ECO:0000256" key="3">
    <source>
        <dbReference type="ARBA" id="ARBA00022692"/>
    </source>
</evidence>
<dbReference type="PANTHER" id="PTHR30287">
    <property type="entry name" value="MEMBRANE COMPONENT OF PREDICTED ABC SUPERFAMILY METABOLITE UPTAKE TRANSPORTER"/>
    <property type="match status" value="1"/>
</dbReference>
<evidence type="ECO:0000256" key="6">
    <source>
        <dbReference type="SAM" id="Phobius"/>
    </source>
</evidence>
<protein>
    <submittedName>
        <fullName evidence="8">FtsX-like permease family protein</fullName>
    </submittedName>
</protein>
<gene>
    <name evidence="8" type="ORF">E7Z74_05255</name>
</gene>
<evidence type="ECO:0000313" key="9">
    <source>
        <dbReference type="Proteomes" id="UP000713479"/>
    </source>
</evidence>
<dbReference type="GO" id="GO:0005886">
    <property type="term" value="C:plasma membrane"/>
    <property type="evidence" value="ECO:0007669"/>
    <property type="project" value="UniProtKB-SubCell"/>
</dbReference>
<feature type="transmembrane region" description="Helical" evidence="6">
    <location>
        <begin position="711"/>
        <end position="739"/>
    </location>
</feature>
<dbReference type="AlphaFoldDB" id="A0A8T3VJA0"/>
<feature type="domain" description="ABC3 transporter permease C-terminal" evidence="7">
    <location>
        <begin position="255"/>
        <end position="375"/>
    </location>
</feature>
<dbReference type="Proteomes" id="UP000713479">
    <property type="component" value="Unassembled WGS sequence"/>
</dbReference>
<dbReference type="InterPro" id="IPR038766">
    <property type="entry name" value="Membrane_comp_ABC_pdt"/>
</dbReference>
<reference evidence="8" key="1">
    <citation type="submission" date="2019-04" db="EMBL/GenBank/DDBJ databases">
        <title>Evolution of Biomass-Degrading Anaerobic Consortia Revealed by Metagenomics.</title>
        <authorList>
            <person name="Peng X."/>
        </authorList>
    </citation>
    <scope>NUCLEOTIDE SEQUENCE</scope>
    <source>
        <strain evidence="8">SIG13</strain>
    </source>
</reference>
<evidence type="ECO:0000256" key="1">
    <source>
        <dbReference type="ARBA" id="ARBA00004651"/>
    </source>
</evidence>
<feature type="transmembrane region" description="Helical" evidence="6">
    <location>
        <begin position="627"/>
        <end position="647"/>
    </location>
</feature>
<evidence type="ECO:0000256" key="4">
    <source>
        <dbReference type="ARBA" id="ARBA00022989"/>
    </source>
</evidence>
<feature type="transmembrane region" description="Helical" evidence="6">
    <location>
        <begin position="255"/>
        <end position="277"/>
    </location>
</feature>
<organism evidence="8 9">
    <name type="scientific">Methanobrevibacter millerae</name>
    <dbReference type="NCBI Taxonomy" id="230361"/>
    <lineage>
        <taxon>Archaea</taxon>
        <taxon>Methanobacteriati</taxon>
        <taxon>Methanobacteriota</taxon>
        <taxon>Methanomada group</taxon>
        <taxon>Methanobacteria</taxon>
        <taxon>Methanobacteriales</taxon>
        <taxon>Methanobacteriaceae</taxon>
        <taxon>Methanobrevibacter</taxon>
    </lineage>
</organism>
<feature type="transmembrane region" description="Helical" evidence="6">
    <location>
        <begin position="681"/>
        <end position="699"/>
    </location>
</feature>
<accession>A0A8T3VJA0</accession>
<name>A0A8T3VJA0_9EURY</name>
<feature type="transmembrane region" description="Helical" evidence="6">
    <location>
        <begin position="343"/>
        <end position="367"/>
    </location>
</feature>
<comment type="subcellular location">
    <subcellularLocation>
        <location evidence="1">Cell membrane</location>
        <topology evidence="1">Multi-pass membrane protein</topology>
    </subcellularLocation>
</comment>
<dbReference type="InterPro" id="IPR003838">
    <property type="entry name" value="ABC3_permease_C"/>
</dbReference>
<feature type="transmembrane region" description="Helical" evidence="6">
    <location>
        <begin position="297"/>
        <end position="323"/>
    </location>
</feature>
<sequence>MLFKKMLRDIAKHKTQFLSIFLMAFLGVFVFAGVGGESVGLEVSVNDYYDATNLADGWIYSANLDDDFVDKVNNLSPTKDSERQLVLDSIGNFSNDPEITLHFLENNTISKFYLLEGEDVNISDGDGVWLDKKFADAKDLKVGDNISFTFNGVTIEKEIKGLGYSPEYVYHASDSSIIPDFNKMGFAYLSYEAFPLSDVPYNVLLVDFNGNASEYNDLLSDKLDGDYNSFVEQAENPSVSQFSEEIDQHKMMGDIFPVVFILIALLILLTTMTRIIAHQRTQIGILKAVGYTNKSIIFHYVSYGFWLVLAGAILGLILGPLTLPNLFYPSMSATYIMPEWKPAWSMNFIYVAIIMVVMSLLVSYFAVRSISSENPADTIRPKVPKISSTGFVEKFGFWNKLSFNVRWNYRDAKRNKFRALMTIVGVMGCAALLVSAFGMYDGMHDLKEWEYSQINHYDSKLIVNDNATISGIDNIAEEVNGDKLMEGAIEIESATAKKSGSLLVLNGTNLVTPTDYDRNEVKIANDEVSISQKMADMLGVGIGDTVKWHIMGSDKWVNTTIDKIHADPISQGFIMSSDKLVDLDLNYTPTSIVTSEHVDKNYSDIKAVNSMNDMTSSWDEMTESMMLLVYILIFFACLLAVVVLYNLGLLSFTEIEREIATLKVLGFKTSALRRLLLTQNLWFTAIGFVLGLPLGYYILDIMWQSSGDSFYILPSISLSNFLLTAVITFALSIIVNLMFSRKIKKLDMVESLKGVE</sequence>
<keyword evidence="2" id="KW-1003">Cell membrane</keyword>
<keyword evidence="4 6" id="KW-1133">Transmembrane helix</keyword>
<evidence type="ECO:0000256" key="5">
    <source>
        <dbReference type="ARBA" id="ARBA00023136"/>
    </source>
</evidence>
<evidence type="ECO:0000313" key="8">
    <source>
        <dbReference type="EMBL" id="MBE6510657.1"/>
    </source>
</evidence>
<feature type="transmembrane region" description="Helical" evidence="6">
    <location>
        <begin position="419"/>
        <end position="440"/>
    </location>
</feature>
<dbReference type="PANTHER" id="PTHR30287:SF2">
    <property type="entry name" value="BLL1001 PROTEIN"/>
    <property type="match status" value="1"/>
</dbReference>
<proteinExistence type="predicted"/>
<dbReference type="EMBL" id="SUTF01000006">
    <property type="protein sequence ID" value="MBE6510657.1"/>
    <property type="molecule type" value="Genomic_DNA"/>
</dbReference>
<keyword evidence="3 6" id="KW-0812">Transmembrane</keyword>
<keyword evidence="5 6" id="KW-0472">Membrane</keyword>
<dbReference type="Pfam" id="PF02687">
    <property type="entry name" value="FtsX"/>
    <property type="match status" value="2"/>
</dbReference>
<evidence type="ECO:0000259" key="7">
    <source>
        <dbReference type="Pfam" id="PF02687"/>
    </source>
</evidence>
<comment type="caution">
    <text evidence="8">The sequence shown here is derived from an EMBL/GenBank/DDBJ whole genome shotgun (WGS) entry which is preliminary data.</text>
</comment>
<evidence type="ECO:0000256" key="2">
    <source>
        <dbReference type="ARBA" id="ARBA00022475"/>
    </source>
</evidence>
<feature type="domain" description="ABC3 transporter permease C-terminal" evidence="7">
    <location>
        <begin position="631"/>
        <end position="737"/>
    </location>
</feature>